<dbReference type="Gene3D" id="3.60.130.10">
    <property type="entry name" value="Clavaminate synthase-like"/>
    <property type="match status" value="1"/>
</dbReference>
<comment type="similarity">
    <text evidence="2">Belongs to the TfdA dioxygenase family.</text>
</comment>
<evidence type="ECO:0000313" key="8">
    <source>
        <dbReference type="EMBL" id="KAH7020728.1"/>
    </source>
</evidence>
<dbReference type="InterPro" id="IPR051178">
    <property type="entry name" value="TfdA_dioxygenase"/>
</dbReference>
<keyword evidence="9" id="KW-1185">Reference proteome</keyword>
<dbReference type="OrthoDB" id="93019at2759"/>
<dbReference type="PANTHER" id="PTHR43779">
    <property type="entry name" value="DIOXYGENASE RV0097-RELATED"/>
    <property type="match status" value="1"/>
</dbReference>
<name>A0A9P9BNB9_9PEZI</name>
<sequence length="389" mass="43765">MPHSTKQPGIQIVPLAHGKDKGGVDFGAEVFGVDLNNFTDHEFKTIEKALHMHKVLIFKEQPEMLRPSQQYKLTKAFDPESSGQFAHAGTESVLVRHKGVDILGIPGRISIPSQPQVHILGRGQVPPDHYGLPDDFQVKGVYSKNFHAEPHISDEDAKAGVSHFYQWHFDAALYDIPPPRVGCLLAVRTPKGPDCTIRWEDDEGTSMKVGPGATAYVAGSRALELVPEDLKSIVEHSRILYAPKPFKWMSKAHSTHLGHSLVTEGLEIPIEELDFDEDKLKRYPMIWNNPMTGEKSLQIHGQAAWKLYLKSSADSEEKVVDDLAEVRAFMDRLMRPAIQPENIYAHHHTEQDVVLWYNRALWHSVTEFPDSYGPRIMHQCNVAASDDPK</sequence>
<evidence type="ECO:0000313" key="9">
    <source>
        <dbReference type="Proteomes" id="UP000756346"/>
    </source>
</evidence>
<evidence type="ECO:0000256" key="1">
    <source>
        <dbReference type="ARBA" id="ARBA00001954"/>
    </source>
</evidence>
<keyword evidence="6" id="KW-0408">Iron</keyword>
<evidence type="ECO:0000256" key="3">
    <source>
        <dbReference type="ARBA" id="ARBA00022723"/>
    </source>
</evidence>
<dbReference type="InterPro" id="IPR042098">
    <property type="entry name" value="TauD-like_sf"/>
</dbReference>
<dbReference type="Pfam" id="PF02668">
    <property type="entry name" value="TauD"/>
    <property type="match status" value="1"/>
</dbReference>
<dbReference type="InterPro" id="IPR003819">
    <property type="entry name" value="TauD/TfdA-like"/>
</dbReference>
<organism evidence="8 9">
    <name type="scientific">Microdochium trichocladiopsis</name>
    <dbReference type="NCBI Taxonomy" id="1682393"/>
    <lineage>
        <taxon>Eukaryota</taxon>
        <taxon>Fungi</taxon>
        <taxon>Dikarya</taxon>
        <taxon>Ascomycota</taxon>
        <taxon>Pezizomycotina</taxon>
        <taxon>Sordariomycetes</taxon>
        <taxon>Xylariomycetidae</taxon>
        <taxon>Xylariales</taxon>
        <taxon>Microdochiaceae</taxon>
        <taxon>Microdochium</taxon>
    </lineage>
</organism>
<gene>
    <name evidence="8" type="ORF">B0I36DRAFT_251464</name>
</gene>
<dbReference type="SUPFAM" id="SSF51197">
    <property type="entry name" value="Clavaminate synthase-like"/>
    <property type="match status" value="1"/>
</dbReference>
<dbReference type="AlphaFoldDB" id="A0A9P9BNB9"/>
<dbReference type="Proteomes" id="UP000756346">
    <property type="component" value="Unassembled WGS sequence"/>
</dbReference>
<keyword evidence="3" id="KW-0479">Metal-binding</keyword>
<evidence type="ECO:0000256" key="4">
    <source>
        <dbReference type="ARBA" id="ARBA00022964"/>
    </source>
</evidence>
<evidence type="ECO:0000259" key="7">
    <source>
        <dbReference type="Pfam" id="PF02668"/>
    </source>
</evidence>
<evidence type="ECO:0000256" key="5">
    <source>
        <dbReference type="ARBA" id="ARBA00023002"/>
    </source>
</evidence>
<comment type="cofactor">
    <cofactor evidence="1">
        <name>Fe(2+)</name>
        <dbReference type="ChEBI" id="CHEBI:29033"/>
    </cofactor>
</comment>
<keyword evidence="5" id="KW-0560">Oxidoreductase</keyword>
<evidence type="ECO:0000256" key="6">
    <source>
        <dbReference type="ARBA" id="ARBA00023004"/>
    </source>
</evidence>
<evidence type="ECO:0000256" key="2">
    <source>
        <dbReference type="ARBA" id="ARBA00005896"/>
    </source>
</evidence>
<reference evidence="8" key="1">
    <citation type="journal article" date="2021" name="Nat. Commun.">
        <title>Genetic determinants of endophytism in the Arabidopsis root mycobiome.</title>
        <authorList>
            <person name="Mesny F."/>
            <person name="Miyauchi S."/>
            <person name="Thiergart T."/>
            <person name="Pickel B."/>
            <person name="Atanasova L."/>
            <person name="Karlsson M."/>
            <person name="Huettel B."/>
            <person name="Barry K.W."/>
            <person name="Haridas S."/>
            <person name="Chen C."/>
            <person name="Bauer D."/>
            <person name="Andreopoulos W."/>
            <person name="Pangilinan J."/>
            <person name="LaButti K."/>
            <person name="Riley R."/>
            <person name="Lipzen A."/>
            <person name="Clum A."/>
            <person name="Drula E."/>
            <person name="Henrissat B."/>
            <person name="Kohler A."/>
            <person name="Grigoriev I.V."/>
            <person name="Martin F.M."/>
            <person name="Hacquard S."/>
        </authorList>
    </citation>
    <scope>NUCLEOTIDE SEQUENCE</scope>
    <source>
        <strain evidence="8">MPI-CAGE-CH-0230</strain>
    </source>
</reference>
<dbReference type="GO" id="GO:0051213">
    <property type="term" value="F:dioxygenase activity"/>
    <property type="evidence" value="ECO:0007669"/>
    <property type="project" value="UniProtKB-KW"/>
</dbReference>
<comment type="caution">
    <text evidence="8">The sequence shown here is derived from an EMBL/GenBank/DDBJ whole genome shotgun (WGS) entry which is preliminary data.</text>
</comment>
<dbReference type="EMBL" id="JAGTJQ010000010">
    <property type="protein sequence ID" value="KAH7020728.1"/>
    <property type="molecule type" value="Genomic_DNA"/>
</dbReference>
<dbReference type="RefSeq" id="XP_046006929.1">
    <property type="nucleotide sequence ID" value="XM_046150617.1"/>
</dbReference>
<dbReference type="PANTHER" id="PTHR43779:SF2">
    <property type="entry name" value="ALPHA-KETOGLUTARATE-DEPENDENT XANTHINE DIOXYGENASE XAN1"/>
    <property type="match status" value="1"/>
</dbReference>
<dbReference type="GeneID" id="70180163"/>
<keyword evidence="4 8" id="KW-0223">Dioxygenase</keyword>
<protein>
    <submittedName>
        <fullName evidence="8">Alpha-ketoglutarate dependent xanthine dioxygenase</fullName>
    </submittedName>
</protein>
<dbReference type="GO" id="GO:0046872">
    <property type="term" value="F:metal ion binding"/>
    <property type="evidence" value="ECO:0007669"/>
    <property type="project" value="UniProtKB-KW"/>
</dbReference>
<accession>A0A9P9BNB9</accession>
<proteinExistence type="inferred from homology"/>
<feature type="domain" description="TauD/TfdA-like" evidence="7">
    <location>
        <begin position="25"/>
        <end position="380"/>
    </location>
</feature>